<dbReference type="PROSITE" id="PS50111">
    <property type="entry name" value="CHEMOTAXIS_TRANSDUC_2"/>
    <property type="match status" value="1"/>
</dbReference>
<dbReference type="CDD" id="cd11386">
    <property type="entry name" value="MCP_signal"/>
    <property type="match status" value="1"/>
</dbReference>
<comment type="similarity">
    <text evidence="10">Belongs to the methyl-accepting chemotaxis (MCP) protein family.</text>
</comment>
<dbReference type="Pfam" id="PF00015">
    <property type="entry name" value="MCPsignal"/>
    <property type="match status" value="1"/>
</dbReference>
<protein>
    <recommendedName>
        <fullName evidence="17">HAMP domain-containing protein</fullName>
    </recommendedName>
</protein>
<dbReference type="PRINTS" id="PR00260">
    <property type="entry name" value="CHEMTRNSDUCR"/>
</dbReference>
<dbReference type="PANTHER" id="PTHR43531">
    <property type="entry name" value="PROTEIN ICFG"/>
    <property type="match status" value="1"/>
</dbReference>
<evidence type="ECO:0000256" key="6">
    <source>
        <dbReference type="ARBA" id="ARBA00022692"/>
    </source>
</evidence>
<dbReference type="Gene3D" id="1.10.287.950">
    <property type="entry name" value="Methyl-accepting chemotaxis protein"/>
    <property type="match status" value="1"/>
</dbReference>
<gene>
    <name evidence="15" type="ORF">LMG32289_05698</name>
</gene>
<evidence type="ECO:0000256" key="1">
    <source>
        <dbReference type="ARBA" id="ARBA00004429"/>
    </source>
</evidence>
<evidence type="ECO:0000313" key="15">
    <source>
        <dbReference type="EMBL" id="CAG9184689.1"/>
    </source>
</evidence>
<sequence length="526" mass="55503">MFNKLSIRLRLNAALLLLAVLLVAVGIIGAVGMQSADRDIKEIYGKEMAAMASVARAQLNLTVVRTTLDRAMLHPEAPDVMETVDKAQAYRAKSDEAWKAYLALPKSPEEKALAEKVEGIRAAYFKDALDPLFAALRARDGAGADNIVMVTLPPRNSGLSGAMEELERTQRKQAEALYAHATERSEHFLWLVISAIAIGVLAALGCAIGLQRAISVPLTRMLESFDEIASGNLTQSIQATTQCEMGRLLRGLDKMQQGLITTIQTMRGGSEAIATATGQISAGNLDLSQRTEEQASALQQTASSMEELTSIVRQNADNAKQANQLAVDASDTAARGGDAVRRVVDTMSEIDAASKKIGDITSVIEGIAFQTNILALNAAVEAARAGEQGRGFAVVAGEVRALAQRSATAAKEIVTLIQDTVNRVEAGTRQVDQAGATMGEVVQAVRRVTDIMGEISAASTEQSAGIEQVSLAVTQMDQVTQQNAALVEEAAAAAQALEEQAGVLRGTVASFQLPAVARGAGVPMLA</sequence>
<evidence type="ECO:0000256" key="10">
    <source>
        <dbReference type="ARBA" id="ARBA00029447"/>
    </source>
</evidence>
<keyword evidence="2" id="KW-1003">Cell membrane</keyword>
<keyword evidence="4" id="KW-0145">Chemotaxis</keyword>
<dbReference type="InterPro" id="IPR003122">
    <property type="entry name" value="Tar_rcpt_lig-bd"/>
</dbReference>
<dbReference type="InterPro" id="IPR003660">
    <property type="entry name" value="HAMP_dom"/>
</dbReference>
<organism evidence="15 16">
    <name type="scientific">Cupriavidus pampae</name>
    <dbReference type="NCBI Taxonomy" id="659251"/>
    <lineage>
        <taxon>Bacteria</taxon>
        <taxon>Pseudomonadati</taxon>
        <taxon>Pseudomonadota</taxon>
        <taxon>Betaproteobacteria</taxon>
        <taxon>Burkholderiales</taxon>
        <taxon>Burkholderiaceae</taxon>
        <taxon>Cupriavidus</taxon>
    </lineage>
</organism>
<evidence type="ECO:0000256" key="4">
    <source>
        <dbReference type="ARBA" id="ARBA00022500"/>
    </source>
</evidence>
<evidence type="ECO:0000256" key="2">
    <source>
        <dbReference type="ARBA" id="ARBA00022475"/>
    </source>
</evidence>
<dbReference type="SMART" id="SM00283">
    <property type="entry name" value="MA"/>
    <property type="match status" value="1"/>
</dbReference>
<dbReference type="SUPFAM" id="SSF47170">
    <property type="entry name" value="Aspartate receptor, ligand-binding domain"/>
    <property type="match status" value="1"/>
</dbReference>
<dbReference type="InterPro" id="IPR035440">
    <property type="entry name" value="4HB_MCP_dom_sf"/>
</dbReference>
<dbReference type="InterPro" id="IPR004089">
    <property type="entry name" value="MCPsignal_dom"/>
</dbReference>
<dbReference type="Gene3D" id="1.20.120.30">
    <property type="entry name" value="Aspartate receptor, ligand-binding domain"/>
    <property type="match status" value="1"/>
</dbReference>
<keyword evidence="8 12" id="KW-0472">Membrane</keyword>
<dbReference type="CDD" id="cd19411">
    <property type="entry name" value="MCP2201-like_sensor"/>
    <property type="match status" value="1"/>
</dbReference>
<feature type="domain" description="HAMP" evidence="14">
    <location>
        <begin position="212"/>
        <end position="264"/>
    </location>
</feature>
<feature type="transmembrane region" description="Helical" evidence="12">
    <location>
        <begin position="188"/>
        <end position="210"/>
    </location>
</feature>
<keyword evidence="9 11" id="KW-0807">Transducer</keyword>
<dbReference type="SMART" id="SM00304">
    <property type="entry name" value="HAMP"/>
    <property type="match status" value="1"/>
</dbReference>
<keyword evidence="7 12" id="KW-1133">Transmembrane helix</keyword>
<reference evidence="15 16" key="1">
    <citation type="submission" date="2021-08" db="EMBL/GenBank/DDBJ databases">
        <authorList>
            <person name="Peeters C."/>
        </authorList>
    </citation>
    <scope>NUCLEOTIDE SEQUENCE [LARGE SCALE GENOMIC DNA]</scope>
    <source>
        <strain evidence="15 16">LMG 32289</strain>
    </source>
</reference>
<dbReference type="PANTHER" id="PTHR43531:SF14">
    <property type="entry name" value="METHYL-ACCEPTING CHEMOTAXIS PROTEIN I-RELATED"/>
    <property type="match status" value="1"/>
</dbReference>
<dbReference type="InterPro" id="IPR047347">
    <property type="entry name" value="YvaQ-like_sensor"/>
</dbReference>
<evidence type="ECO:0000259" key="13">
    <source>
        <dbReference type="PROSITE" id="PS50111"/>
    </source>
</evidence>
<dbReference type="SUPFAM" id="SSF58104">
    <property type="entry name" value="Methyl-accepting chemotaxis protein (MCP) signaling domain"/>
    <property type="match status" value="1"/>
</dbReference>
<dbReference type="InterPro" id="IPR051310">
    <property type="entry name" value="MCP_chemotaxis"/>
</dbReference>
<keyword evidence="16" id="KW-1185">Reference proteome</keyword>
<dbReference type="Pfam" id="PF00672">
    <property type="entry name" value="HAMP"/>
    <property type="match status" value="1"/>
</dbReference>
<dbReference type="Proteomes" id="UP000706525">
    <property type="component" value="Unassembled WGS sequence"/>
</dbReference>
<feature type="domain" description="Methyl-accepting transducer" evidence="13">
    <location>
        <begin position="269"/>
        <end position="498"/>
    </location>
</feature>
<evidence type="ECO:0000256" key="3">
    <source>
        <dbReference type="ARBA" id="ARBA00022481"/>
    </source>
</evidence>
<comment type="subcellular location">
    <subcellularLocation>
        <location evidence="1">Cell inner membrane</location>
        <topology evidence="1">Multi-pass membrane protein</topology>
    </subcellularLocation>
</comment>
<accession>A0ABM8XWF0</accession>
<dbReference type="EMBL" id="CAJZAG010000013">
    <property type="protein sequence ID" value="CAG9184689.1"/>
    <property type="molecule type" value="Genomic_DNA"/>
</dbReference>
<evidence type="ECO:0000259" key="14">
    <source>
        <dbReference type="PROSITE" id="PS50885"/>
    </source>
</evidence>
<evidence type="ECO:0000256" key="12">
    <source>
        <dbReference type="SAM" id="Phobius"/>
    </source>
</evidence>
<name>A0ABM8XWF0_9BURK</name>
<evidence type="ECO:0000256" key="9">
    <source>
        <dbReference type="ARBA" id="ARBA00023224"/>
    </source>
</evidence>
<evidence type="ECO:0008006" key="17">
    <source>
        <dbReference type="Google" id="ProtNLM"/>
    </source>
</evidence>
<dbReference type="Pfam" id="PF02203">
    <property type="entry name" value="TarH"/>
    <property type="match status" value="1"/>
</dbReference>
<dbReference type="RefSeq" id="WP_223994439.1">
    <property type="nucleotide sequence ID" value="NZ_CAJZAG010000013.1"/>
</dbReference>
<dbReference type="CDD" id="cd06225">
    <property type="entry name" value="HAMP"/>
    <property type="match status" value="1"/>
</dbReference>
<evidence type="ECO:0000256" key="7">
    <source>
        <dbReference type="ARBA" id="ARBA00022989"/>
    </source>
</evidence>
<evidence type="ECO:0000256" key="5">
    <source>
        <dbReference type="ARBA" id="ARBA00022519"/>
    </source>
</evidence>
<proteinExistence type="inferred from homology"/>
<dbReference type="InterPro" id="IPR004090">
    <property type="entry name" value="Chemotax_Me-accpt_rcpt"/>
</dbReference>
<keyword evidence="3" id="KW-0488">Methylation</keyword>
<evidence type="ECO:0000313" key="16">
    <source>
        <dbReference type="Proteomes" id="UP000706525"/>
    </source>
</evidence>
<evidence type="ECO:0000256" key="8">
    <source>
        <dbReference type="ARBA" id="ARBA00023136"/>
    </source>
</evidence>
<evidence type="ECO:0000256" key="11">
    <source>
        <dbReference type="PROSITE-ProRule" id="PRU00284"/>
    </source>
</evidence>
<comment type="caution">
    <text evidence="15">The sequence shown here is derived from an EMBL/GenBank/DDBJ whole genome shotgun (WGS) entry which is preliminary data.</text>
</comment>
<keyword evidence="5" id="KW-0997">Cell inner membrane</keyword>
<dbReference type="PROSITE" id="PS50885">
    <property type="entry name" value="HAMP"/>
    <property type="match status" value="1"/>
</dbReference>
<keyword evidence="6 12" id="KW-0812">Transmembrane</keyword>